<name>A0AAE0MTJ7_9PEZI</name>
<reference evidence="2" key="1">
    <citation type="journal article" date="2023" name="Mol. Phylogenet. Evol.">
        <title>Genome-scale phylogeny and comparative genomics of the fungal order Sordariales.</title>
        <authorList>
            <person name="Hensen N."/>
            <person name="Bonometti L."/>
            <person name="Westerberg I."/>
            <person name="Brannstrom I.O."/>
            <person name="Guillou S."/>
            <person name="Cros-Aarteil S."/>
            <person name="Calhoun S."/>
            <person name="Haridas S."/>
            <person name="Kuo A."/>
            <person name="Mondo S."/>
            <person name="Pangilinan J."/>
            <person name="Riley R."/>
            <person name="LaButti K."/>
            <person name="Andreopoulos B."/>
            <person name="Lipzen A."/>
            <person name="Chen C."/>
            <person name="Yan M."/>
            <person name="Daum C."/>
            <person name="Ng V."/>
            <person name="Clum A."/>
            <person name="Steindorff A."/>
            <person name="Ohm R.A."/>
            <person name="Martin F."/>
            <person name="Silar P."/>
            <person name="Natvig D.O."/>
            <person name="Lalanne C."/>
            <person name="Gautier V."/>
            <person name="Ament-Velasquez S.L."/>
            <person name="Kruys A."/>
            <person name="Hutchinson M.I."/>
            <person name="Powell A.J."/>
            <person name="Barry K."/>
            <person name="Miller A.N."/>
            <person name="Grigoriev I.V."/>
            <person name="Debuchy R."/>
            <person name="Gladieux P."/>
            <person name="Hiltunen Thoren M."/>
            <person name="Johannesson H."/>
        </authorList>
    </citation>
    <scope>NUCLEOTIDE SEQUENCE</scope>
    <source>
        <strain evidence="2">CBS 560.94</strain>
    </source>
</reference>
<protein>
    <submittedName>
        <fullName evidence="2">Uncharacterized protein</fullName>
    </submittedName>
</protein>
<feature type="region of interest" description="Disordered" evidence="1">
    <location>
        <begin position="69"/>
        <end position="127"/>
    </location>
</feature>
<dbReference type="EMBL" id="JAUEPP010000002">
    <property type="protein sequence ID" value="KAK3350467.1"/>
    <property type="molecule type" value="Genomic_DNA"/>
</dbReference>
<dbReference type="AlphaFoldDB" id="A0AAE0MTJ7"/>
<dbReference type="RefSeq" id="XP_062683762.1">
    <property type="nucleotide sequence ID" value="XM_062829390.1"/>
</dbReference>
<feature type="compositionally biased region" description="Basic and acidic residues" evidence="1">
    <location>
        <begin position="78"/>
        <end position="94"/>
    </location>
</feature>
<accession>A0AAE0MTJ7</accession>
<evidence type="ECO:0000256" key="1">
    <source>
        <dbReference type="SAM" id="MobiDB-lite"/>
    </source>
</evidence>
<evidence type="ECO:0000313" key="2">
    <source>
        <dbReference type="EMBL" id="KAK3350467.1"/>
    </source>
</evidence>
<keyword evidence="3" id="KW-1185">Reference proteome</keyword>
<dbReference type="GeneID" id="87866544"/>
<comment type="caution">
    <text evidence="2">The sequence shown here is derived from an EMBL/GenBank/DDBJ whole genome shotgun (WGS) entry which is preliminary data.</text>
</comment>
<reference evidence="2" key="2">
    <citation type="submission" date="2023-06" db="EMBL/GenBank/DDBJ databases">
        <authorList>
            <consortium name="Lawrence Berkeley National Laboratory"/>
            <person name="Haridas S."/>
            <person name="Hensen N."/>
            <person name="Bonometti L."/>
            <person name="Westerberg I."/>
            <person name="Brannstrom I.O."/>
            <person name="Guillou S."/>
            <person name="Cros-Aarteil S."/>
            <person name="Calhoun S."/>
            <person name="Kuo A."/>
            <person name="Mondo S."/>
            <person name="Pangilinan J."/>
            <person name="Riley R."/>
            <person name="Labutti K."/>
            <person name="Andreopoulos B."/>
            <person name="Lipzen A."/>
            <person name="Chen C."/>
            <person name="Yanf M."/>
            <person name="Daum C."/>
            <person name="Ng V."/>
            <person name="Clum A."/>
            <person name="Steindorff A."/>
            <person name="Ohm R."/>
            <person name="Martin F."/>
            <person name="Silar P."/>
            <person name="Natvig D."/>
            <person name="Lalanne C."/>
            <person name="Gautier V."/>
            <person name="Ament-Velasquez S.L."/>
            <person name="Kruys A."/>
            <person name="Hutchinson M.I."/>
            <person name="Powell A.J."/>
            <person name="Barry K."/>
            <person name="Miller A.N."/>
            <person name="Grigoriev I.V."/>
            <person name="Debuchy R."/>
            <person name="Gladieux P."/>
            <person name="Thoren M.H."/>
            <person name="Johannesson H."/>
        </authorList>
    </citation>
    <scope>NUCLEOTIDE SEQUENCE</scope>
    <source>
        <strain evidence="2">CBS 560.94</strain>
    </source>
</reference>
<sequence length="143" mass="15624">MHNNTSKKELSPLSTFLMRVLWLLYTSAAHCLKLLDATLWPAELETMSEQSQLPIDVYTELGKRYRKELPSLWPKKTTSKDSAHASQGKNEDAGRKKRKSAKEGGRAKKRTMVIEDSEEEGPTSSPLPVVAIAAVGAASVGGG</sequence>
<evidence type="ECO:0000313" key="3">
    <source>
        <dbReference type="Proteomes" id="UP001278500"/>
    </source>
</evidence>
<gene>
    <name evidence="2" type="ORF">B0H65DRAFT_545591</name>
</gene>
<organism evidence="2 3">
    <name type="scientific">Neurospora tetraspora</name>
    <dbReference type="NCBI Taxonomy" id="94610"/>
    <lineage>
        <taxon>Eukaryota</taxon>
        <taxon>Fungi</taxon>
        <taxon>Dikarya</taxon>
        <taxon>Ascomycota</taxon>
        <taxon>Pezizomycotina</taxon>
        <taxon>Sordariomycetes</taxon>
        <taxon>Sordariomycetidae</taxon>
        <taxon>Sordariales</taxon>
        <taxon>Sordariaceae</taxon>
        <taxon>Neurospora</taxon>
    </lineage>
</organism>
<proteinExistence type="predicted"/>
<dbReference type="Proteomes" id="UP001278500">
    <property type="component" value="Unassembled WGS sequence"/>
</dbReference>